<dbReference type="SMR" id="A0A445BRL3"/>
<evidence type="ECO:0000313" key="18">
    <source>
        <dbReference type="EMBL" id="RYR41271.1"/>
    </source>
</evidence>
<feature type="active site" description="Charge relay system" evidence="11 12">
    <location>
        <position position="216"/>
    </location>
</feature>
<feature type="signal peptide" evidence="13">
    <location>
        <begin position="1"/>
        <end position="24"/>
    </location>
</feature>
<evidence type="ECO:0000256" key="13">
    <source>
        <dbReference type="SAM" id="SignalP"/>
    </source>
</evidence>
<evidence type="ECO:0000256" key="5">
    <source>
        <dbReference type="ARBA" id="ARBA00022525"/>
    </source>
</evidence>
<dbReference type="InterPro" id="IPR003137">
    <property type="entry name" value="PA_domain"/>
</dbReference>
<dbReference type="Pfam" id="PF00082">
    <property type="entry name" value="Peptidase_S8"/>
    <property type="match status" value="1"/>
</dbReference>
<dbReference type="Gene3D" id="3.50.30.30">
    <property type="match status" value="1"/>
</dbReference>
<dbReference type="AlphaFoldDB" id="A0A445BRL3"/>
<dbReference type="Gene3D" id="3.30.70.80">
    <property type="entry name" value="Peptidase S8 propeptide/proteinase inhibitor I9"/>
    <property type="match status" value="1"/>
</dbReference>
<dbReference type="InterPro" id="IPR010259">
    <property type="entry name" value="S8pro/Inhibitor_I9"/>
</dbReference>
<dbReference type="Pfam" id="PF05922">
    <property type="entry name" value="Inhibitor_I9"/>
    <property type="match status" value="1"/>
</dbReference>
<comment type="function">
    <text evidence="1">Required for arbuscular mycorrhiza (AM) development during AM symbiosis with AM fungi (e.g. Glomeromycota intraradices).</text>
</comment>
<dbReference type="PROSITE" id="PS00137">
    <property type="entry name" value="SUBTILASE_HIS"/>
    <property type="match status" value="1"/>
</dbReference>
<feature type="domain" description="Inhibitor I9" evidence="16">
    <location>
        <begin position="39"/>
        <end position="114"/>
    </location>
</feature>
<evidence type="ECO:0000259" key="15">
    <source>
        <dbReference type="Pfam" id="PF02225"/>
    </source>
</evidence>
<evidence type="ECO:0000256" key="6">
    <source>
        <dbReference type="ARBA" id="ARBA00022670"/>
    </source>
</evidence>
<dbReference type="SUPFAM" id="SSF52743">
    <property type="entry name" value="Subtilisin-like"/>
    <property type="match status" value="1"/>
</dbReference>
<keyword evidence="7 13" id="KW-0732">Signal</keyword>
<dbReference type="FunFam" id="3.50.30.30:FF:000005">
    <property type="entry name" value="subtilisin-like protease SBT1.5"/>
    <property type="match status" value="1"/>
</dbReference>
<feature type="domain" description="PA" evidence="15">
    <location>
        <begin position="395"/>
        <end position="467"/>
    </location>
</feature>
<dbReference type="InterPro" id="IPR036852">
    <property type="entry name" value="Peptidase_S8/S53_dom_sf"/>
</dbReference>
<feature type="domain" description="Peptidase S8/S53" evidence="14">
    <location>
        <begin position="142"/>
        <end position="593"/>
    </location>
</feature>
<evidence type="ECO:0000256" key="10">
    <source>
        <dbReference type="ARBA" id="ARBA00023180"/>
    </source>
</evidence>
<dbReference type="Gramene" id="arahy.Tifrunner.gnm2.ann2.Ah08g021700.1">
    <property type="protein sequence ID" value="arahy.Tifrunner.gnm2.ann2.Ah08g021700.1-CDS"/>
    <property type="gene ID" value="arahy.Tifrunner.gnm2.ann2.Ah08g021700"/>
</dbReference>
<comment type="subcellular location">
    <subcellularLocation>
        <location evidence="2">Secreted</location>
        <location evidence="2">Extracellular space</location>
        <location evidence="2">Apoplast</location>
    </subcellularLocation>
</comment>
<dbReference type="EMBL" id="SDMP01000008">
    <property type="protein sequence ID" value="RYR41271.1"/>
    <property type="molecule type" value="Genomic_DNA"/>
</dbReference>
<dbReference type="CDD" id="cd04852">
    <property type="entry name" value="Peptidases_S8_3"/>
    <property type="match status" value="1"/>
</dbReference>
<feature type="chain" id="PRO_5019256314" evidence="13">
    <location>
        <begin position="25"/>
        <end position="773"/>
    </location>
</feature>
<dbReference type="InterPro" id="IPR034197">
    <property type="entry name" value="Peptidases_S8_3"/>
</dbReference>
<evidence type="ECO:0000259" key="14">
    <source>
        <dbReference type="Pfam" id="PF00082"/>
    </source>
</evidence>
<keyword evidence="10" id="KW-0325">Glycoprotein</keyword>
<comment type="similarity">
    <text evidence="3 12">Belongs to the peptidase S8 family.</text>
</comment>
<dbReference type="InterPro" id="IPR000209">
    <property type="entry name" value="Peptidase_S8/S53_dom"/>
</dbReference>
<dbReference type="InterPro" id="IPR045051">
    <property type="entry name" value="SBT"/>
</dbReference>
<dbReference type="STRING" id="3818.A0A445BRL3"/>
<evidence type="ECO:0000256" key="4">
    <source>
        <dbReference type="ARBA" id="ARBA00022523"/>
    </source>
</evidence>
<sequence length="773" mass="81989">MKENNNYLASLPLLFCCCVLLCLAESSADNDNNNNNNEVYIVYMGAANSTNASLRNDHARVLNLVLRRNEKALVQNYKHGFSGFAAHLSKEEAESIAQKPGVVSVFPDPILKLHTTRSWEFLKYQTQVKIDSLPTAANSQSSDTIIGILDTGIWPEAESFVDTGMDPVPSRWKGTCMKSTDFNSSNCNRKIIGARYYADPNAGNDGDNTARDSNGHGTHVSSTAAGVNVANVSFYGLAEGTAVGGSPQSRLAMYRVCTNFGCRGSAILAGFDDAINDGVDVLSLSLGSPSVLRPDLTSDPIAIGSFHAVERGIVVVCAAGNDGPSSKTVVNDAPWILTVAATTIDREFESNLVLGDNKVVQGNAINFSPLSKTPDFPFINGESAKTSSATVSDARQCHPNALDGTKVKGKIVFCDGQNDTYSTTEKAFQVSQAGGLGMVHVTDQGGSVTQFFGNFPATTVSPKDGAPIFQYLNSTSKPMATILPTVSVIKYKPAPVVGYFSARGPATLSSNILKPDVAAPGVNILAAWLGNGADDDVPQGQKPSAYKVLSGTSMACPHVSGLAANVKSRNPTWTPSAIKSAIMTSAIQNNNMKALLTMDSGSVATPYDYGAGEITTSEPLQPGLVYETTTIDYLNFLCYIGLNVTTIKIISKTVPESFNCPKDLSPYQISNINYPSIVVSNLKGGGAVNVSRTVTNVGEDDETTYSSVVDAPSGVNVKLIPEKLEFTESSKTLSYQVSFSLSSSSKSLNGDQFGSITWSDGKYSVQSPFVLTN</sequence>
<keyword evidence="4" id="KW-0052">Apoplast</keyword>
<comment type="caution">
    <text evidence="18">The sequence shown here is derived from an EMBL/GenBank/DDBJ whole genome shotgun (WGS) entry which is preliminary data.</text>
</comment>
<evidence type="ECO:0000256" key="9">
    <source>
        <dbReference type="ARBA" id="ARBA00022825"/>
    </source>
</evidence>
<feature type="active site" description="Charge relay system" evidence="11 12">
    <location>
        <position position="553"/>
    </location>
</feature>
<dbReference type="InterPro" id="IPR023828">
    <property type="entry name" value="Peptidase_S8_Ser-AS"/>
</dbReference>
<dbReference type="PANTHER" id="PTHR10795">
    <property type="entry name" value="PROPROTEIN CONVERTASE SUBTILISIN/KEXIN"/>
    <property type="match status" value="1"/>
</dbReference>
<keyword evidence="5" id="KW-0964">Secreted</keyword>
<evidence type="ECO:0000256" key="12">
    <source>
        <dbReference type="PROSITE-ProRule" id="PRU01240"/>
    </source>
</evidence>
<name>A0A445BRL3_ARAHY</name>
<dbReference type="GO" id="GO:0006508">
    <property type="term" value="P:proteolysis"/>
    <property type="evidence" value="ECO:0007669"/>
    <property type="project" value="UniProtKB-KW"/>
</dbReference>
<dbReference type="InterPro" id="IPR041469">
    <property type="entry name" value="Subtilisin-like_FN3"/>
</dbReference>
<evidence type="ECO:0000256" key="8">
    <source>
        <dbReference type="ARBA" id="ARBA00022801"/>
    </source>
</evidence>
<evidence type="ECO:0000256" key="1">
    <source>
        <dbReference type="ARBA" id="ARBA00002076"/>
    </source>
</evidence>
<evidence type="ECO:0000256" key="2">
    <source>
        <dbReference type="ARBA" id="ARBA00004271"/>
    </source>
</evidence>
<feature type="domain" description="Subtilisin-like protease fibronectin type-III" evidence="17">
    <location>
        <begin position="671"/>
        <end position="770"/>
    </location>
</feature>
<dbReference type="InterPro" id="IPR022398">
    <property type="entry name" value="Peptidase_S8_His-AS"/>
</dbReference>
<dbReference type="PRINTS" id="PR00723">
    <property type="entry name" value="SUBTILISIN"/>
</dbReference>
<dbReference type="Pfam" id="PF02225">
    <property type="entry name" value="PA"/>
    <property type="match status" value="1"/>
</dbReference>
<accession>A0A445BRL3</accession>
<dbReference type="GO" id="GO:0009610">
    <property type="term" value="P:response to symbiotic fungus"/>
    <property type="evidence" value="ECO:0007669"/>
    <property type="project" value="UniProtKB-ARBA"/>
</dbReference>
<dbReference type="CDD" id="cd02120">
    <property type="entry name" value="PA_subtilisin_like"/>
    <property type="match status" value="1"/>
</dbReference>
<dbReference type="PROSITE" id="PS51892">
    <property type="entry name" value="SUBTILASE"/>
    <property type="match status" value="1"/>
</dbReference>
<evidence type="ECO:0000259" key="16">
    <source>
        <dbReference type="Pfam" id="PF05922"/>
    </source>
</evidence>
<dbReference type="GO" id="GO:0048046">
    <property type="term" value="C:apoplast"/>
    <property type="evidence" value="ECO:0007669"/>
    <property type="project" value="UniProtKB-SubCell"/>
</dbReference>
<dbReference type="Gene3D" id="2.60.40.2310">
    <property type="match status" value="1"/>
</dbReference>
<keyword evidence="8 12" id="KW-0378">Hydrolase</keyword>
<dbReference type="FunFam" id="3.40.50.200:FF:000006">
    <property type="entry name" value="Subtilisin-like protease SBT1.5"/>
    <property type="match status" value="1"/>
</dbReference>
<dbReference type="GO" id="GO:0009609">
    <property type="term" value="P:response to symbiotic bacterium"/>
    <property type="evidence" value="ECO:0007669"/>
    <property type="project" value="UniProtKB-ARBA"/>
</dbReference>
<evidence type="ECO:0000313" key="19">
    <source>
        <dbReference type="Proteomes" id="UP000289738"/>
    </source>
</evidence>
<reference evidence="18 19" key="1">
    <citation type="submission" date="2019-01" db="EMBL/GenBank/DDBJ databases">
        <title>Sequencing of cultivated peanut Arachis hypogaea provides insights into genome evolution and oil improvement.</title>
        <authorList>
            <person name="Chen X."/>
        </authorList>
    </citation>
    <scope>NUCLEOTIDE SEQUENCE [LARGE SCALE GENOMIC DNA]</scope>
    <source>
        <strain evidence="19">cv. Fuhuasheng</strain>
        <tissue evidence="18">Leaves</tissue>
    </source>
</reference>
<keyword evidence="19" id="KW-1185">Reference proteome</keyword>
<dbReference type="GO" id="GO:0004252">
    <property type="term" value="F:serine-type endopeptidase activity"/>
    <property type="evidence" value="ECO:0007669"/>
    <property type="project" value="UniProtKB-UniRule"/>
</dbReference>
<gene>
    <name evidence="18" type="ORF">Ahy_A08g037681</name>
</gene>
<dbReference type="InterPro" id="IPR037045">
    <property type="entry name" value="S8pro/Inhibitor_I9_sf"/>
</dbReference>
<dbReference type="Gene3D" id="3.40.50.200">
    <property type="entry name" value="Peptidase S8/S53 domain"/>
    <property type="match status" value="1"/>
</dbReference>
<keyword evidence="6 12" id="KW-0645">Protease</keyword>
<dbReference type="InterPro" id="IPR015500">
    <property type="entry name" value="Peptidase_S8_subtilisin-rel"/>
</dbReference>
<evidence type="ECO:0000256" key="3">
    <source>
        <dbReference type="ARBA" id="ARBA00011073"/>
    </source>
</evidence>
<protein>
    <submittedName>
        <fullName evidence="18">Uncharacterized protein</fullName>
    </submittedName>
</protein>
<feature type="active site" description="Charge relay system" evidence="11 12">
    <location>
        <position position="150"/>
    </location>
</feature>
<dbReference type="PROSITE" id="PS00138">
    <property type="entry name" value="SUBTILASE_SER"/>
    <property type="match status" value="1"/>
</dbReference>
<dbReference type="OrthoDB" id="10256524at2759"/>
<evidence type="ECO:0000256" key="7">
    <source>
        <dbReference type="ARBA" id="ARBA00022729"/>
    </source>
</evidence>
<organism evidence="18 19">
    <name type="scientific">Arachis hypogaea</name>
    <name type="common">Peanut</name>
    <dbReference type="NCBI Taxonomy" id="3818"/>
    <lineage>
        <taxon>Eukaryota</taxon>
        <taxon>Viridiplantae</taxon>
        <taxon>Streptophyta</taxon>
        <taxon>Embryophyta</taxon>
        <taxon>Tracheophyta</taxon>
        <taxon>Spermatophyta</taxon>
        <taxon>Magnoliopsida</taxon>
        <taxon>eudicotyledons</taxon>
        <taxon>Gunneridae</taxon>
        <taxon>Pentapetalae</taxon>
        <taxon>rosids</taxon>
        <taxon>fabids</taxon>
        <taxon>Fabales</taxon>
        <taxon>Fabaceae</taxon>
        <taxon>Papilionoideae</taxon>
        <taxon>50 kb inversion clade</taxon>
        <taxon>dalbergioids sensu lato</taxon>
        <taxon>Dalbergieae</taxon>
        <taxon>Pterocarpus clade</taxon>
        <taxon>Arachis</taxon>
    </lineage>
</organism>
<keyword evidence="9 12" id="KW-0720">Serine protease</keyword>
<evidence type="ECO:0000256" key="11">
    <source>
        <dbReference type="PIRSR" id="PIRSR615500-1"/>
    </source>
</evidence>
<dbReference type="Proteomes" id="UP000289738">
    <property type="component" value="Chromosome A08"/>
</dbReference>
<evidence type="ECO:0000259" key="17">
    <source>
        <dbReference type="Pfam" id="PF17766"/>
    </source>
</evidence>
<proteinExistence type="inferred from homology"/>
<dbReference type="Pfam" id="PF17766">
    <property type="entry name" value="fn3_6"/>
    <property type="match status" value="1"/>
</dbReference>